<dbReference type="Pfam" id="PF00730">
    <property type="entry name" value="HhH-GPD"/>
    <property type="match status" value="1"/>
</dbReference>
<sequence length="370" mass="40751">MLFSHRFLLLRAPISPFRCAGKGLRMANTRSSSRPFSPKPSIPSSGSNGTSKASLRCRARRDGAKKTVETTGVPSGEASEPKDDRLLDIEEFAYKPVKASKSSTPGTFLDTTRVKGFAVESKVETPINWELVLDGIKKMRFSGNAPVDTMGCEKAGRFFPPKERRFAVLISSLLSSQTKDEVNHGAMKRLSDNGLLDAVSIVKTDEATIAKLIYPVGFYLRKAKYMKKVAEVCLAEYDGDIPDSLNALLSLPGIGPKMAYLVLNVAWNNVQGICVDTHVHRISNRLGWVAQPGGVQKTRSPEETRISLQKWLPKEEWDPINPLLVGFGQTVCTPLRPKCSICIVNQLCPSAFKESQTPTPIKKLKRSEES</sequence>
<evidence type="ECO:0000256" key="1">
    <source>
        <dbReference type="ARBA" id="ARBA00001966"/>
    </source>
</evidence>
<dbReference type="GO" id="GO:0046872">
    <property type="term" value="F:metal ion binding"/>
    <property type="evidence" value="ECO:0007669"/>
    <property type="project" value="UniProtKB-KW"/>
</dbReference>
<evidence type="ECO:0000313" key="19">
    <source>
        <dbReference type="EMBL" id="KAK8930856.1"/>
    </source>
</evidence>
<evidence type="ECO:0000256" key="13">
    <source>
        <dbReference type="ARBA" id="ARBA00023295"/>
    </source>
</evidence>
<dbReference type="GO" id="GO:0140078">
    <property type="term" value="F:class I DNA-(apurinic or apyrimidinic site) endonuclease activity"/>
    <property type="evidence" value="ECO:0007669"/>
    <property type="project" value="UniProtKB-EC"/>
</dbReference>
<dbReference type="InterPro" id="IPR003651">
    <property type="entry name" value="Endonuclease3_FeS-loop_motif"/>
</dbReference>
<protein>
    <recommendedName>
        <fullName evidence="16">Endonuclease III homolog</fullName>
        <ecNumber evidence="16">3.2.2.-</ecNumber>
        <ecNumber evidence="16">4.2.99.18</ecNumber>
    </recommendedName>
    <alternativeName>
        <fullName evidence="16">Bifunctional DNA N-glycosylase/DNA-(apurinic or apyrimidinic site) lyase</fullName>
        <shortName evidence="16">DNA glycosylase/AP lyase</shortName>
    </alternativeName>
</protein>
<keyword evidence="12 16" id="KW-0456">Lyase</keyword>
<evidence type="ECO:0000256" key="6">
    <source>
        <dbReference type="ARBA" id="ARBA00022763"/>
    </source>
</evidence>
<organism evidence="19 20">
    <name type="scientific">Platanthera zijinensis</name>
    <dbReference type="NCBI Taxonomy" id="2320716"/>
    <lineage>
        <taxon>Eukaryota</taxon>
        <taxon>Viridiplantae</taxon>
        <taxon>Streptophyta</taxon>
        <taxon>Embryophyta</taxon>
        <taxon>Tracheophyta</taxon>
        <taxon>Spermatophyta</taxon>
        <taxon>Magnoliopsida</taxon>
        <taxon>Liliopsida</taxon>
        <taxon>Asparagales</taxon>
        <taxon>Orchidaceae</taxon>
        <taxon>Orchidoideae</taxon>
        <taxon>Orchideae</taxon>
        <taxon>Orchidinae</taxon>
        <taxon>Platanthera</taxon>
    </lineage>
</organism>
<keyword evidence="6 16" id="KW-0227">DNA damage</keyword>
<keyword evidence="20" id="KW-1185">Reference proteome</keyword>
<dbReference type="InterPro" id="IPR023170">
    <property type="entry name" value="HhH_base_excis_C"/>
</dbReference>
<dbReference type="InterPro" id="IPR000445">
    <property type="entry name" value="HhH_motif"/>
</dbReference>
<dbReference type="GO" id="GO:0042644">
    <property type="term" value="C:chloroplast nucleoid"/>
    <property type="evidence" value="ECO:0007669"/>
    <property type="project" value="UniProtKB-SubCell"/>
</dbReference>
<dbReference type="SUPFAM" id="SSF48150">
    <property type="entry name" value="DNA-glycosylase"/>
    <property type="match status" value="1"/>
</dbReference>
<comment type="caution">
    <text evidence="19">The sequence shown here is derived from an EMBL/GenBank/DDBJ whole genome shotgun (WGS) entry which is preliminary data.</text>
</comment>
<keyword evidence="7 16" id="KW-0378">Hydrolase</keyword>
<evidence type="ECO:0000256" key="16">
    <source>
        <dbReference type="HAMAP-Rule" id="MF_03183"/>
    </source>
</evidence>
<dbReference type="Pfam" id="PF00633">
    <property type="entry name" value="HHH"/>
    <property type="match status" value="1"/>
</dbReference>
<evidence type="ECO:0000256" key="5">
    <source>
        <dbReference type="ARBA" id="ARBA00022723"/>
    </source>
</evidence>
<dbReference type="FunFam" id="1.10.1670.10:FF:000003">
    <property type="entry name" value="Endonuclease III homolog"/>
    <property type="match status" value="1"/>
</dbReference>
<dbReference type="GO" id="GO:0006289">
    <property type="term" value="P:nucleotide-excision repair"/>
    <property type="evidence" value="ECO:0007669"/>
    <property type="project" value="TreeGrafter"/>
</dbReference>
<dbReference type="GO" id="GO:0000703">
    <property type="term" value="F:oxidized pyrimidine nucleobase lesion DNA N-glycosylase activity"/>
    <property type="evidence" value="ECO:0007669"/>
    <property type="project" value="UniProtKB-UniRule"/>
</dbReference>
<gene>
    <name evidence="16" type="primary">NTH1</name>
    <name evidence="19" type="ORF">KSP39_PZI016118</name>
</gene>
<comment type="similarity">
    <text evidence="3 16">Belongs to the Nth/MutY family.</text>
</comment>
<dbReference type="GO" id="GO:0051539">
    <property type="term" value="F:4 iron, 4 sulfur cluster binding"/>
    <property type="evidence" value="ECO:0007669"/>
    <property type="project" value="UniProtKB-KW"/>
</dbReference>
<feature type="region of interest" description="Disordered" evidence="17">
    <location>
        <begin position="25"/>
        <end position="82"/>
    </location>
</feature>
<dbReference type="PANTHER" id="PTHR43286:SF1">
    <property type="entry name" value="ENDONUCLEASE III-LIKE PROTEIN 1"/>
    <property type="match status" value="1"/>
</dbReference>
<dbReference type="PROSITE" id="PS01155">
    <property type="entry name" value="ENDONUCLEASE_III_2"/>
    <property type="match status" value="1"/>
</dbReference>
<reference evidence="19 20" key="1">
    <citation type="journal article" date="2022" name="Nat. Plants">
        <title>Genomes of leafy and leafless Platanthera orchids illuminate the evolution of mycoheterotrophy.</title>
        <authorList>
            <person name="Li M.H."/>
            <person name="Liu K.W."/>
            <person name="Li Z."/>
            <person name="Lu H.C."/>
            <person name="Ye Q.L."/>
            <person name="Zhang D."/>
            <person name="Wang J.Y."/>
            <person name="Li Y.F."/>
            <person name="Zhong Z.M."/>
            <person name="Liu X."/>
            <person name="Yu X."/>
            <person name="Liu D.K."/>
            <person name="Tu X.D."/>
            <person name="Liu B."/>
            <person name="Hao Y."/>
            <person name="Liao X.Y."/>
            <person name="Jiang Y.T."/>
            <person name="Sun W.H."/>
            <person name="Chen J."/>
            <person name="Chen Y.Q."/>
            <person name="Ai Y."/>
            <person name="Zhai J.W."/>
            <person name="Wu S.S."/>
            <person name="Zhou Z."/>
            <person name="Hsiao Y.Y."/>
            <person name="Wu W.L."/>
            <person name="Chen Y.Y."/>
            <person name="Lin Y.F."/>
            <person name="Hsu J.L."/>
            <person name="Li C.Y."/>
            <person name="Wang Z.W."/>
            <person name="Zhao X."/>
            <person name="Zhong W.Y."/>
            <person name="Ma X.K."/>
            <person name="Ma L."/>
            <person name="Huang J."/>
            <person name="Chen G.Z."/>
            <person name="Huang M.Z."/>
            <person name="Huang L."/>
            <person name="Peng D.H."/>
            <person name="Luo Y.B."/>
            <person name="Zou S.Q."/>
            <person name="Chen S.P."/>
            <person name="Lan S."/>
            <person name="Tsai W.C."/>
            <person name="Van de Peer Y."/>
            <person name="Liu Z.J."/>
        </authorList>
    </citation>
    <scope>NUCLEOTIDE SEQUENCE [LARGE SCALE GENOMIC DNA]</scope>
    <source>
        <strain evidence="19">Lor287</strain>
    </source>
</reference>
<keyword evidence="10" id="KW-0411">Iron-sulfur</keyword>
<evidence type="ECO:0000256" key="15">
    <source>
        <dbReference type="ARBA" id="ARBA00053205"/>
    </source>
</evidence>
<evidence type="ECO:0000256" key="17">
    <source>
        <dbReference type="SAM" id="MobiDB-lite"/>
    </source>
</evidence>
<evidence type="ECO:0000313" key="20">
    <source>
        <dbReference type="Proteomes" id="UP001418222"/>
    </source>
</evidence>
<comment type="subcellular location">
    <subcellularLocation>
        <location evidence="2">Plastid</location>
        <location evidence="2">Chloroplast stroma</location>
        <location evidence="2">Chloroplast nucleoid</location>
    </subcellularLocation>
</comment>
<dbReference type="InterPro" id="IPR004035">
    <property type="entry name" value="Endouclease-III_FeS-bd_BS"/>
</dbReference>
<dbReference type="EMBL" id="JBBWWQ010000014">
    <property type="protein sequence ID" value="KAK8930856.1"/>
    <property type="molecule type" value="Genomic_DNA"/>
</dbReference>
<comment type="cofactor">
    <cofactor evidence="1">
        <name>[4Fe-4S] cluster</name>
        <dbReference type="ChEBI" id="CHEBI:49883"/>
    </cofactor>
</comment>
<accession>A0AAP0B6M0</accession>
<dbReference type="InterPro" id="IPR003265">
    <property type="entry name" value="HhH-GPD_domain"/>
</dbReference>
<evidence type="ECO:0000256" key="7">
    <source>
        <dbReference type="ARBA" id="ARBA00022801"/>
    </source>
</evidence>
<dbReference type="SMART" id="SM00478">
    <property type="entry name" value="ENDO3c"/>
    <property type="match status" value="1"/>
</dbReference>
<dbReference type="Gene3D" id="1.10.1670.10">
    <property type="entry name" value="Helix-hairpin-Helix base-excision DNA repair enzymes (C-terminal)"/>
    <property type="match status" value="1"/>
</dbReference>
<dbReference type="Proteomes" id="UP001418222">
    <property type="component" value="Unassembled WGS sequence"/>
</dbReference>
<keyword evidence="5" id="KW-0479">Metal-binding</keyword>
<comment type="function">
    <text evidence="15 16">Bifunctional DNA N-glycosylase with associated apurinic/apyrimidinic (AP) lyase function that catalyzes the first step in base excision repair (BER), the primary repair pathway for the repair of oxidative DNA damage. The DNA N-glycosylase activity releases the damaged DNA base from DNA by cleaving the N-glycosidic bond, leaving an AP site. The AP lyase activity cleaves the phosphodiester bond 3' to the AP site by a beta-elimination. Primarily recognizes and repairs oxidative base damage of pyrimidines.</text>
</comment>
<dbReference type="InterPro" id="IPR030841">
    <property type="entry name" value="NTH1"/>
</dbReference>
<dbReference type="GO" id="GO:0005634">
    <property type="term" value="C:nucleus"/>
    <property type="evidence" value="ECO:0007669"/>
    <property type="project" value="InterPro"/>
</dbReference>
<evidence type="ECO:0000256" key="2">
    <source>
        <dbReference type="ARBA" id="ARBA00004595"/>
    </source>
</evidence>
<name>A0AAP0B6M0_9ASPA</name>
<evidence type="ECO:0000256" key="9">
    <source>
        <dbReference type="ARBA" id="ARBA00023004"/>
    </source>
</evidence>
<comment type="catalytic activity">
    <reaction evidence="14 16">
        <text>2'-deoxyribonucleotide-(2'-deoxyribose 5'-phosphate)-2'-deoxyribonucleotide-DNA = a 3'-end 2'-deoxyribonucleotide-(2,3-dehydro-2,3-deoxyribose 5'-phosphate)-DNA + a 5'-end 5'-phospho-2'-deoxyribonucleoside-DNA + H(+)</text>
        <dbReference type="Rhea" id="RHEA:66592"/>
        <dbReference type="Rhea" id="RHEA-COMP:13180"/>
        <dbReference type="Rhea" id="RHEA-COMP:16897"/>
        <dbReference type="Rhea" id="RHEA-COMP:17067"/>
        <dbReference type="ChEBI" id="CHEBI:15378"/>
        <dbReference type="ChEBI" id="CHEBI:136412"/>
        <dbReference type="ChEBI" id="CHEBI:157695"/>
        <dbReference type="ChEBI" id="CHEBI:167181"/>
        <dbReference type="EC" id="4.2.99.18"/>
    </reaction>
</comment>
<keyword evidence="13 16" id="KW-0326">Glycosidase</keyword>
<dbReference type="HAMAP" id="MF_03183">
    <property type="entry name" value="Endonuclease_III_Nth"/>
    <property type="match status" value="1"/>
</dbReference>
<keyword evidence="4" id="KW-0004">4Fe-4S</keyword>
<dbReference type="CDD" id="cd00056">
    <property type="entry name" value="ENDO3c"/>
    <property type="match status" value="1"/>
</dbReference>
<keyword evidence="11 16" id="KW-0234">DNA repair</keyword>
<proteinExistence type="inferred from homology"/>
<dbReference type="Gene3D" id="1.10.340.30">
    <property type="entry name" value="Hypothetical protein, domain 2"/>
    <property type="match status" value="1"/>
</dbReference>
<evidence type="ECO:0000256" key="12">
    <source>
        <dbReference type="ARBA" id="ARBA00023239"/>
    </source>
</evidence>
<evidence type="ECO:0000256" key="4">
    <source>
        <dbReference type="ARBA" id="ARBA00022485"/>
    </source>
</evidence>
<dbReference type="GO" id="GO:0006285">
    <property type="term" value="P:base-excision repair, AP site formation"/>
    <property type="evidence" value="ECO:0007669"/>
    <property type="project" value="UniProtKB-UniRule"/>
</dbReference>
<keyword evidence="9" id="KW-0408">Iron</keyword>
<evidence type="ECO:0000256" key="10">
    <source>
        <dbReference type="ARBA" id="ARBA00023014"/>
    </source>
</evidence>
<comment type="caution">
    <text evidence="16">Lacks conserved residue(s) required for the propagation of feature annotation.</text>
</comment>
<evidence type="ECO:0000256" key="11">
    <source>
        <dbReference type="ARBA" id="ARBA00023204"/>
    </source>
</evidence>
<dbReference type="SMART" id="SM00525">
    <property type="entry name" value="FES"/>
    <property type="match status" value="1"/>
</dbReference>
<dbReference type="FunFam" id="1.10.340.30:FF:000005">
    <property type="entry name" value="Endonuclease III-like protein 1"/>
    <property type="match status" value="1"/>
</dbReference>
<dbReference type="EC" id="4.2.99.18" evidence="16"/>
<dbReference type="PANTHER" id="PTHR43286">
    <property type="entry name" value="ENDONUCLEASE III-LIKE PROTEIN 1"/>
    <property type="match status" value="1"/>
</dbReference>
<dbReference type="PROSITE" id="PS00764">
    <property type="entry name" value="ENDONUCLEASE_III_1"/>
    <property type="match status" value="1"/>
</dbReference>
<evidence type="ECO:0000256" key="14">
    <source>
        <dbReference type="ARBA" id="ARBA00044632"/>
    </source>
</evidence>
<dbReference type="InterPro" id="IPR004036">
    <property type="entry name" value="Endonuclease-III-like_CS2"/>
</dbReference>
<feature type="domain" description="HhH-GPD" evidence="18">
    <location>
        <begin position="174"/>
        <end position="330"/>
    </location>
</feature>
<dbReference type="AlphaFoldDB" id="A0AAP0B6M0"/>
<evidence type="ECO:0000256" key="8">
    <source>
        <dbReference type="ARBA" id="ARBA00022946"/>
    </source>
</evidence>
<dbReference type="EC" id="3.2.2.-" evidence="16"/>
<dbReference type="GO" id="GO:0003677">
    <property type="term" value="F:DNA binding"/>
    <property type="evidence" value="ECO:0007669"/>
    <property type="project" value="UniProtKB-UniRule"/>
</dbReference>
<evidence type="ECO:0000256" key="3">
    <source>
        <dbReference type="ARBA" id="ARBA00008343"/>
    </source>
</evidence>
<dbReference type="InterPro" id="IPR011257">
    <property type="entry name" value="DNA_glycosylase"/>
</dbReference>
<evidence type="ECO:0000259" key="18">
    <source>
        <dbReference type="SMART" id="SM00478"/>
    </source>
</evidence>
<keyword evidence="8" id="KW-0809">Transit peptide</keyword>